<dbReference type="Proteomes" id="UP000712600">
    <property type="component" value="Unassembled WGS sequence"/>
</dbReference>
<proteinExistence type="predicted"/>
<dbReference type="EMBL" id="QGKX02001347">
    <property type="protein sequence ID" value="KAF3521800.1"/>
    <property type="molecule type" value="Genomic_DNA"/>
</dbReference>
<protein>
    <submittedName>
        <fullName evidence="1">Uncharacterized protein</fullName>
    </submittedName>
</protein>
<evidence type="ECO:0000313" key="2">
    <source>
        <dbReference type="Proteomes" id="UP000712600"/>
    </source>
</evidence>
<organism evidence="1 2">
    <name type="scientific">Brassica cretica</name>
    <name type="common">Mustard</name>
    <dbReference type="NCBI Taxonomy" id="69181"/>
    <lineage>
        <taxon>Eukaryota</taxon>
        <taxon>Viridiplantae</taxon>
        <taxon>Streptophyta</taxon>
        <taxon>Embryophyta</taxon>
        <taxon>Tracheophyta</taxon>
        <taxon>Spermatophyta</taxon>
        <taxon>Magnoliopsida</taxon>
        <taxon>eudicotyledons</taxon>
        <taxon>Gunneridae</taxon>
        <taxon>Pentapetalae</taxon>
        <taxon>rosids</taxon>
        <taxon>malvids</taxon>
        <taxon>Brassicales</taxon>
        <taxon>Brassicaceae</taxon>
        <taxon>Brassiceae</taxon>
        <taxon>Brassica</taxon>
    </lineage>
</organism>
<comment type="caution">
    <text evidence="1">The sequence shown here is derived from an EMBL/GenBank/DDBJ whole genome shotgun (WGS) entry which is preliminary data.</text>
</comment>
<gene>
    <name evidence="1" type="ORF">F2Q69_00048199</name>
</gene>
<evidence type="ECO:0000313" key="1">
    <source>
        <dbReference type="EMBL" id="KAF3521800.1"/>
    </source>
</evidence>
<sequence length="138" mass="16081">MHLLRFFIHRVAYRKLHPLRFIHRVASTGLHPKPVVFLSVQNFVNAPVAFLSVQNFMNEPNKIQNKSHRLNNISSSLCSRPRDHTFLSTTHRDCIIPSSCKRICHVPDPRWDRRGGPYGSRKRTTWSCDQKASVPWPK</sequence>
<reference evidence="1" key="1">
    <citation type="submission" date="2019-12" db="EMBL/GenBank/DDBJ databases">
        <title>Genome sequencing and annotation of Brassica cretica.</title>
        <authorList>
            <person name="Studholme D.J."/>
            <person name="Sarris P."/>
        </authorList>
    </citation>
    <scope>NUCLEOTIDE SEQUENCE</scope>
    <source>
        <strain evidence="1">PFS-109/04</strain>
        <tissue evidence="1">Leaf</tissue>
    </source>
</reference>
<accession>A0A8S9PPJ2</accession>
<name>A0A8S9PPJ2_BRACR</name>
<dbReference type="AlphaFoldDB" id="A0A8S9PPJ2"/>